<keyword evidence="2" id="KW-1185">Reference proteome</keyword>
<sequence>MSIVCISYGTFKEHTSVIVDRVYKPKRNELLYHYCDASTFHAICTNKTIRLCDLFTMNDYLEMHWGYSIWEKAATELLTEVGEEFLDAIDHIIHFSGSWGLLLASCFSLDGDVLSQWRAYAEDGNGYAIGFKAQDLKKLSVRALKVKYKEKKQIEEVKKVVKAIFEVEQSLPKEEKFGEGFVELCTLLSFDSASYKNPAFSEEKEIRLVHLLNFEKSNDSLKIVDRGGTAFGKDHKGQEVKFLMSQNAPKTYMDLDFSNNGIVFPIKEVIIGPKNSVLSSAISTYLETLNIPNVVIRKSKASYR</sequence>
<organism evidence="1 2">
    <name type="scientific">Flavobacterium myungsuense</name>
    <dbReference type="NCBI Taxonomy" id="651823"/>
    <lineage>
        <taxon>Bacteria</taxon>
        <taxon>Pseudomonadati</taxon>
        <taxon>Bacteroidota</taxon>
        <taxon>Flavobacteriia</taxon>
        <taxon>Flavobacteriales</taxon>
        <taxon>Flavobacteriaceae</taxon>
        <taxon>Flavobacterium</taxon>
    </lineage>
</organism>
<proteinExistence type="predicted"/>
<dbReference type="InterPro" id="IPR021352">
    <property type="entry name" value="DUF2971"/>
</dbReference>
<name>A0ABW3J4R1_9FLAO</name>
<evidence type="ECO:0000313" key="1">
    <source>
        <dbReference type="EMBL" id="MFD0984723.1"/>
    </source>
</evidence>
<dbReference type="RefSeq" id="WP_379758623.1">
    <property type="nucleotide sequence ID" value="NZ_JBHSYB010000064.1"/>
</dbReference>
<gene>
    <name evidence="1" type="ORF">ACFQ0S_09580</name>
</gene>
<protein>
    <submittedName>
        <fullName evidence="1">DUF2971 domain-containing protein</fullName>
    </submittedName>
</protein>
<comment type="caution">
    <text evidence="1">The sequence shown here is derived from an EMBL/GenBank/DDBJ whole genome shotgun (WGS) entry which is preliminary data.</text>
</comment>
<reference evidence="2" key="1">
    <citation type="journal article" date="2019" name="Int. J. Syst. Evol. Microbiol.">
        <title>The Global Catalogue of Microorganisms (GCM) 10K type strain sequencing project: providing services to taxonomists for standard genome sequencing and annotation.</title>
        <authorList>
            <consortium name="The Broad Institute Genomics Platform"/>
            <consortium name="The Broad Institute Genome Sequencing Center for Infectious Disease"/>
            <person name="Wu L."/>
            <person name="Ma J."/>
        </authorList>
    </citation>
    <scope>NUCLEOTIDE SEQUENCE [LARGE SCALE GENOMIC DNA]</scope>
    <source>
        <strain evidence="2">CECT 7649</strain>
    </source>
</reference>
<dbReference type="Proteomes" id="UP001597051">
    <property type="component" value="Unassembled WGS sequence"/>
</dbReference>
<accession>A0ABW3J4R1</accession>
<dbReference type="EMBL" id="JBHTIZ010000024">
    <property type="protein sequence ID" value="MFD0984723.1"/>
    <property type="molecule type" value="Genomic_DNA"/>
</dbReference>
<evidence type="ECO:0000313" key="2">
    <source>
        <dbReference type="Proteomes" id="UP001597051"/>
    </source>
</evidence>
<dbReference type="Pfam" id="PF11185">
    <property type="entry name" value="DUF2971"/>
    <property type="match status" value="1"/>
</dbReference>